<evidence type="ECO:0000256" key="4">
    <source>
        <dbReference type="ARBA" id="ARBA00023002"/>
    </source>
</evidence>
<name>A0A1S2Z1X3_CICAR</name>
<evidence type="ECO:0000256" key="5">
    <source>
        <dbReference type="ARBA" id="ARBA00023004"/>
    </source>
</evidence>
<keyword evidence="3 6" id="KW-0479">Metal-binding</keyword>
<keyword evidence="4 6" id="KW-0560">Oxidoreductase</keyword>
<dbReference type="RefSeq" id="XP_004513523.1">
    <property type="nucleotide sequence ID" value="XM_004513466.3"/>
</dbReference>
<dbReference type="KEGG" id="cam:101512278"/>
<dbReference type="Proteomes" id="UP000087171">
    <property type="component" value="Unplaced"/>
</dbReference>
<dbReference type="PaxDb" id="3827-XP_004513523.1"/>
<dbReference type="InterPro" id="IPR005123">
    <property type="entry name" value="Oxoglu/Fe-dep_dioxygenase_dom"/>
</dbReference>
<evidence type="ECO:0000313" key="9">
    <source>
        <dbReference type="RefSeq" id="XP_004513523.1"/>
    </source>
</evidence>
<dbReference type="OrthoDB" id="288590at2759"/>
<organism evidence="8 9">
    <name type="scientific">Cicer arietinum</name>
    <name type="common">Chickpea</name>
    <name type="synonym">Garbanzo</name>
    <dbReference type="NCBI Taxonomy" id="3827"/>
    <lineage>
        <taxon>Eukaryota</taxon>
        <taxon>Viridiplantae</taxon>
        <taxon>Streptophyta</taxon>
        <taxon>Embryophyta</taxon>
        <taxon>Tracheophyta</taxon>
        <taxon>Spermatophyta</taxon>
        <taxon>Magnoliopsida</taxon>
        <taxon>eudicotyledons</taxon>
        <taxon>Gunneridae</taxon>
        <taxon>Pentapetalae</taxon>
        <taxon>rosids</taxon>
        <taxon>fabids</taxon>
        <taxon>Fabales</taxon>
        <taxon>Fabaceae</taxon>
        <taxon>Papilionoideae</taxon>
        <taxon>50 kb inversion clade</taxon>
        <taxon>NPAAA clade</taxon>
        <taxon>Hologalegina</taxon>
        <taxon>IRL clade</taxon>
        <taxon>Cicereae</taxon>
        <taxon>Cicer</taxon>
    </lineage>
</organism>
<evidence type="ECO:0000256" key="2">
    <source>
        <dbReference type="ARBA" id="ARBA00008056"/>
    </source>
</evidence>
<protein>
    <submittedName>
        <fullName evidence="9">1-aminocyclopropane-1-carboxylate oxidase homolog 1-like</fullName>
    </submittedName>
</protein>
<dbReference type="SUPFAM" id="SSF51197">
    <property type="entry name" value="Clavaminate synthase-like"/>
    <property type="match status" value="1"/>
</dbReference>
<dbReference type="InterPro" id="IPR044861">
    <property type="entry name" value="IPNS-like_FE2OG_OXY"/>
</dbReference>
<dbReference type="Pfam" id="PF03171">
    <property type="entry name" value="2OG-FeII_Oxy"/>
    <property type="match status" value="1"/>
</dbReference>
<comment type="similarity">
    <text evidence="2 6">Belongs to the iron/ascorbate-dependent oxidoreductase family.</text>
</comment>
<proteinExistence type="inferred from homology"/>
<dbReference type="GO" id="GO:0046872">
    <property type="term" value="F:metal ion binding"/>
    <property type="evidence" value="ECO:0007669"/>
    <property type="project" value="UniProtKB-KW"/>
</dbReference>
<comment type="cofactor">
    <cofactor evidence="1">
        <name>Fe cation</name>
        <dbReference type="ChEBI" id="CHEBI:24875"/>
    </cofactor>
</comment>
<gene>
    <name evidence="9" type="primary">LOC101512278</name>
</gene>
<evidence type="ECO:0000256" key="3">
    <source>
        <dbReference type="ARBA" id="ARBA00022723"/>
    </source>
</evidence>
<dbReference type="PROSITE" id="PS51471">
    <property type="entry name" value="FE2OG_OXY"/>
    <property type="match status" value="1"/>
</dbReference>
<evidence type="ECO:0000313" key="8">
    <source>
        <dbReference type="Proteomes" id="UP000087171"/>
    </source>
</evidence>
<dbReference type="GO" id="GO:0051213">
    <property type="term" value="F:dioxygenase activity"/>
    <property type="evidence" value="ECO:0007669"/>
    <property type="project" value="UniProtKB-ARBA"/>
</dbReference>
<reference evidence="9" key="1">
    <citation type="submission" date="2025-08" db="UniProtKB">
        <authorList>
            <consortium name="RefSeq"/>
        </authorList>
    </citation>
    <scope>IDENTIFICATION</scope>
    <source>
        <tissue evidence="9">Etiolated seedlings</tissue>
    </source>
</reference>
<dbReference type="eggNOG" id="KOG0143">
    <property type="taxonomic scope" value="Eukaryota"/>
</dbReference>
<feature type="domain" description="Fe2OG dioxygenase" evidence="7">
    <location>
        <begin position="217"/>
        <end position="319"/>
    </location>
</feature>
<evidence type="ECO:0000256" key="6">
    <source>
        <dbReference type="RuleBase" id="RU003682"/>
    </source>
</evidence>
<dbReference type="InterPro" id="IPR027443">
    <property type="entry name" value="IPNS-like_sf"/>
</dbReference>
<dbReference type="AlphaFoldDB" id="A0A1S2Z1X3"/>
<dbReference type="FunFam" id="2.60.120.330:FF:000005">
    <property type="entry name" value="1-aminocyclopropane-1-carboxylate oxidase homolog 1"/>
    <property type="match status" value="1"/>
</dbReference>
<dbReference type="GeneID" id="101512278"/>
<dbReference type="Gene3D" id="2.60.120.330">
    <property type="entry name" value="B-lactam Antibiotic, Isopenicillin N Synthase, Chain"/>
    <property type="match status" value="1"/>
</dbReference>
<keyword evidence="5 6" id="KW-0408">Iron</keyword>
<dbReference type="PANTHER" id="PTHR10209:SF797">
    <property type="entry name" value="OXIDASE, PUTATIVE-RELATED"/>
    <property type="match status" value="1"/>
</dbReference>
<dbReference type="PANTHER" id="PTHR10209">
    <property type="entry name" value="OXIDOREDUCTASE, 2OG-FE II OXYGENASE FAMILY PROTEIN"/>
    <property type="match status" value="1"/>
</dbReference>
<evidence type="ECO:0000259" key="7">
    <source>
        <dbReference type="PROSITE" id="PS51471"/>
    </source>
</evidence>
<keyword evidence="8" id="KW-1185">Reference proteome</keyword>
<evidence type="ECO:0000256" key="1">
    <source>
        <dbReference type="ARBA" id="ARBA00001962"/>
    </source>
</evidence>
<dbReference type="InterPro" id="IPR026992">
    <property type="entry name" value="DIOX_N"/>
</dbReference>
<accession>A0A1S2Z1X3</accession>
<dbReference type="Pfam" id="PF14226">
    <property type="entry name" value="DIOX_N"/>
    <property type="match status" value="1"/>
</dbReference>
<sequence length="373" mass="42375">MVVVENTKQLEEGNDSTYDRKAEVKAFDDSKAGVRGLIESGVTKIPRMFYSNESNITNNLSSNTVPIIDLKDIHKNINLTLGEEVISQIRSACKEWGFFQVINHGIPIHVLDEMRDGIRRFHEQDVDVRKQFYTRDLKKKILYCSNTSLFRDKYANWRDTIGCSMAPNPPNSEELPQVFRDIIIEYSKKIMELGSTILELLSMALGLDPSYLKELNCLEGLFIQGHYYPPCPEPELTMGTTKHTDSDFMTIVLQDQIGGLQVLHENQWFNVPPVHGALVVNIGDLLQLISNDNFVSVYHRVLSNHKGPRVSVASFFLNSYDPSEGSSKVYSPIKELLSQENPQIYRETSISEFIGHHYEKGLDGNSALEPFKL</sequence>